<keyword evidence="10" id="KW-0234">DNA repair</keyword>
<keyword evidence="6 14" id="KW-0963">Cytoplasm</keyword>
<proteinExistence type="inferred from homology"/>
<evidence type="ECO:0000256" key="14">
    <source>
        <dbReference type="PIRNR" id="PIRNR038084"/>
    </source>
</evidence>
<dbReference type="PANTHER" id="PTHR12046">
    <property type="entry name" value="HISTONE ACETYLTRANSFERASE TYPE B CATALYTIC SUBUNIT"/>
    <property type="match status" value="1"/>
</dbReference>
<dbReference type="Gene3D" id="3.90.360.10">
    <property type="entry name" value="Histone acetyl transferase 1 (HAT1), N-terminal domain"/>
    <property type="match status" value="1"/>
</dbReference>
<name>A0A4C2E6Z0_9SACH</name>
<dbReference type="InterPro" id="IPR017380">
    <property type="entry name" value="Hist_AcTrfase_B-typ_cat-su"/>
</dbReference>
<keyword evidence="11 14" id="KW-0539">Nucleus</keyword>
<evidence type="ECO:0000256" key="9">
    <source>
        <dbReference type="ARBA" id="ARBA00022853"/>
    </source>
</evidence>
<dbReference type="Pfam" id="PF21184">
    <property type="entry name" value="HAT1_C_fung"/>
    <property type="match status" value="1"/>
</dbReference>
<comment type="caution">
    <text evidence="19">The sequence shown here is derived from an EMBL/GenBank/DDBJ whole genome shotgun (WGS) entry which is preliminary data.</text>
</comment>
<feature type="binding site" evidence="16">
    <location>
        <begin position="221"/>
        <end position="223"/>
    </location>
    <ligand>
        <name>acetyl-CoA</name>
        <dbReference type="ChEBI" id="CHEBI:57288"/>
    </ligand>
</feature>
<evidence type="ECO:0000313" key="20">
    <source>
        <dbReference type="Proteomes" id="UP000301737"/>
    </source>
</evidence>
<feature type="site" description="Interaction with histone H4 N-terminus" evidence="17">
    <location>
        <position position="175"/>
    </location>
</feature>
<dbReference type="Gene3D" id="3.40.630.30">
    <property type="match status" value="1"/>
</dbReference>
<dbReference type="InterPro" id="IPR000182">
    <property type="entry name" value="GNAT_dom"/>
</dbReference>
<sequence length="392" mass="46817">MSLSVSDFKPEAWTCSANEALKISLVSENAIQFPPVFTYPIYGDAEQIFGYKDLIIHLVFDSVTFKPFVNVKYSDKLRNDAEDVERKLLNFLPSNDVIIKNEAQWVDTFNEEQRSFSLPADRFKVSEYENEGTQFIVYKQSIKEDFTKKLHRRVQIFTLLFIEAASYIDETDDNWEIYWIFNKNTKQCIGFVTTYKYWNYSNAIQFDNSENIKFKAKISQFLIFPPYQHKGHGSLLYNALVDSWHQNDSILEITVEDPNESFDDLRDRNDLERLYKEKFFDLVPKQGEIAEIWIEDERRKRKLEKRQFHRLIEMILLYKDSENYRLQVKKRLYIKNFDALYDMEEEDRKDALQKSFLLLSDDYKRIVSSCSFLKHGLEETSRENETKKQKKL</sequence>
<dbReference type="GO" id="GO:0042393">
    <property type="term" value="F:histone binding"/>
    <property type="evidence" value="ECO:0007669"/>
    <property type="project" value="InterPro"/>
</dbReference>
<dbReference type="GO" id="GO:0031509">
    <property type="term" value="P:subtelomeric heterochromatin formation"/>
    <property type="evidence" value="ECO:0007669"/>
    <property type="project" value="InterPro"/>
</dbReference>
<dbReference type="OrthoDB" id="10253098at2759"/>
<comment type="subcellular location">
    <subcellularLocation>
        <location evidence="2 14">Cytoplasm</location>
    </subcellularLocation>
    <subcellularLocation>
        <location evidence="1 14">Nucleus</location>
    </subcellularLocation>
</comment>
<dbReference type="EC" id="2.3.1.48" evidence="4 14"/>
<dbReference type="FunFam" id="3.40.630.30:FF:000114">
    <property type="entry name" value="Histone acetyltransferase type B catalytic subunit"/>
    <property type="match status" value="1"/>
</dbReference>
<dbReference type="Proteomes" id="UP000301737">
    <property type="component" value="Unassembled WGS sequence"/>
</dbReference>
<keyword evidence="12 14" id="KW-0012">Acyltransferase</keyword>
<evidence type="ECO:0000256" key="5">
    <source>
        <dbReference type="ARBA" id="ARBA00021268"/>
    </source>
</evidence>
<evidence type="ECO:0000256" key="6">
    <source>
        <dbReference type="ARBA" id="ARBA00022490"/>
    </source>
</evidence>
<dbReference type="EMBL" id="BIMX01000015">
    <property type="protein sequence ID" value="GCF00038.1"/>
    <property type="molecule type" value="Genomic_DNA"/>
</dbReference>
<evidence type="ECO:0000256" key="4">
    <source>
        <dbReference type="ARBA" id="ARBA00013184"/>
    </source>
</evidence>
<evidence type="ECO:0000256" key="11">
    <source>
        <dbReference type="ARBA" id="ARBA00023242"/>
    </source>
</evidence>
<dbReference type="PIRSF" id="PIRSF038084">
    <property type="entry name" value="HAT-B_cat"/>
    <property type="match status" value="1"/>
</dbReference>
<accession>A0A4C2E6Z0</accession>
<gene>
    <name evidence="19" type="primary">HAT1</name>
    <name evidence="19" type="ORF">ZYGM_000746</name>
</gene>
<organism evidence="19 20">
    <name type="scientific">Zygosaccharomyces mellis</name>
    <dbReference type="NCBI Taxonomy" id="42258"/>
    <lineage>
        <taxon>Eukaryota</taxon>
        <taxon>Fungi</taxon>
        <taxon>Dikarya</taxon>
        <taxon>Ascomycota</taxon>
        <taxon>Saccharomycotina</taxon>
        <taxon>Saccharomycetes</taxon>
        <taxon>Saccharomycetales</taxon>
        <taxon>Saccharomycetaceae</taxon>
        <taxon>Zygosaccharomyces</taxon>
    </lineage>
</organism>
<dbReference type="PROSITE" id="PS51186">
    <property type="entry name" value="GNAT"/>
    <property type="match status" value="1"/>
</dbReference>
<comment type="catalytic activity">
    <reaction evidence="13 14">
        <text>L-lysyl-[protein] + acetyl-CoA = N(6)-acetyl-L-lysyl-[protein] + CoA + H(+)</text>
        <dbReference type="Rhea" id="RHEA:45948"/>
        <dbReference type="Rhea" id="RHEA-COMP:9752"/>
        <dbReference type="Rhea" id="RHEA-COMP:10731"/>
        <dbReference type="ChEBI" id="CHEBI:15378"/>
        <dbReference type="ChEBI" id="CHEBI:29969"/>
        <dbReference type="ChEBI" id="CHEBI:57287"/>
        <dbReference type="ChEBI" id="CHEBI:57288"/>
        <dbReference type="ChEBI" id="CHEBI:61930"/>
        <dbReference type="EC" id="2.3.1.48"/>
    </reaction>
</comment>
<evidence type="ECO:0000256" key="12">
    <source>
        <dbReference type="ARBA" id="ARBA00023315"/>
    </source>
</evidence>
<dbReference type="InterPro" id="IPR016181">
    <property type="entry name" value="Acyl_CoA_acyltransferase"/>
</dbReference>
<dbReference type="SUPFAM" id="SSF55729">
    <property type="entry name" value="Acyl-CoA N-acyltransferases (Nat)"/>
    <property type="match status" value="1"/>
</dbReference>
<dbReference type="InterPro" id="IPR037113">
    <property type="entry name" value="Hat1_N_sf"/>
</dbReference>
<reference evidence="19 20" key="1">
    <citation type="submission" date="2019-01" db="EMBL/GenBank/DDBJ databases">
        <title>Draft Genome Sequencing of Zygosaccharomyces mellis Ca-7.</title>
        <authorList>
            <person name="Shiwa Y."/>
            <person name="Kanesaki Y."/>
            <person name="Ishige T."/>
            <person name="Mura K."/>
            <person name="Hori T."/>
            <person name="Tamura T."/>
        </authorList>
    </citation>
    <scope>NUCLEOTIDE SEQUENCE [LARGE SCALE GENOMIC DNA]</scope>
    <source>
        <strain evidence="19 20">Ca-7</strain>
    </source>
</reference>
<dbReference type="GO" id="GO:0005737">
    <property type="term" value="C:cytoplasm"/>
    <property type="evidence" value="ECO:0007669"/>
    <property type="project" value="UniProtKB-SubCell"/>
</dbReference>
<comment type="subunit">
    <text evidence="14">Component of the HAT-B complex composed of at least HAT1 and HAT2. The HAT-B complex binds to histone H4 tail.</text>
</comment>
<feature type="active site" description="Proton donor/acceptor" evidence="15">
    <location>
        <position position="256"/>
    </location>
</feature>
<evidence type="ECO:0000256" key="17">
    <source>
        <dbReference type="PIRSR" id="PIRSR038084-3"/>
    </source>
</evidence>
<dbReference type="GO" id="GO:0005634">
    <property type="term" value="C:nucleus"/>
    <property type="evidence" value="ECO:0007669"/>
    <property type="project" value="UniProtKB-SubCell"/>
</dbReference>
<evidence type="ECO:0000256" key="7">
    <source>
        <dbReference type="ARBA" id="ARBA00022679"/>
    </source>
</evidence>
<evidence type="ECO:0000256" key="13">
    <source>
        <dbReference type="ARBA" id="ARBA00048017"/>
    </source>
</evidence>
<evidence type="ECO:0000256" key="10">
    <source>
        <dbReference type="ARBA" id="ARBA00023204"/>
    </source>
</evidence>
<comment type="function">
    <text evidence="14">Catalytic component of the histone acetylase B (HAT-B) complex. Has intrinsic substrate specificity that modifies lysine in recognition sequence GXGKXG. Involved in DNA double-strand break repair.</text>
</comment>
<dbReference type="Gene3D" id="1.10.10.390">
    <property type="match status" value="1"/>
</dbReference>
<feature type="region of interest" description="Interaction with histone H4 N-terminus" evidence="16">
    <location>
        <begin position="44"/>
        <end position="46"/>
    </location>
</feature>
<comment type="similarity">
    <text evidence="3 14">Belongs to the HAT1 family.</text>
</comment>
<evidence type="ECO:0000256" key="15">
    <source>
        <dbReference type="PIRSR" id="PIRSR038084-1"/>
    </source>
</evidence>
<evidence type="ECO:0000259" key="18">
    <source>
        <dbReference type="PROSITE" id="PS51186"/>
    </source>
</evidence>
<evidence type="ECO:0000256" key="3">
    <source>
        <dbReference type="ARBA" id="ARBA00010543"/>
    </source>
</evidence>
<keyword evidence="9" id="KW-0156">Chromatin regulator</keyword>
<dbReference type="InterPro" id="IPR013523">
    <property type="entry name" value="Hist_AcTrfase_HAT1_C"/>
</dbReference>
<dbReference type="GO" id="GO:0004402">
    <property type="term" value="F:histone acetyltransferase activity"/>
    <property type="evidence" value="ECO:0007669"/>
    <property type="project" value="UniProtKB-UniRule"/>
</dbReference>
<evidence type="ECO:0000256" key="16">
    <source>
        <dbReference type="PIRSR" id="PIRSR038084-2"/>
    </source>
</evidence>
<dbReference type="GO" id="GO:0000781">
    <property type="term" value="C:chromosome, telomeric region"/>
    <property type="evidence" value="ECO:0007669"/>
    <property type="project" value="GOC"/>
</dbReference>
<keyword evidence="8" id="KW-0227">DNA damage</keyword>
<dbReference type="AlphaFoldDB" id="A0A4C2E6Z0"/>
<evidence type="ECO:0000256" key="2">
    <source>
        <dbReference type="ARBA" id="ARBA00004496"/>
    </source>
</evidence>
<feature type="domain" description="N-acetyltransferase" evidence="18">
    <location>
        <begin position="140"/>
        <end position="310"/>
    </location>
</feature>
<feature type="binding site" evidence="16">
    <location>
        <position position="268"/>
    </location>
    <ligand>
        <name>acetyl-CoA</name>
        <dbReference type="ChEBI" id="CHEBI:57288"/>
    </ligand>
</feature>
<dbReference type="InterPro" id="IPR019467">
    <property type="entry name" value="Hat1_N"/>
</dbReference>
<feature type="binding site" evidence="16">
    <location>
        <position position="259"/>
    </location>
    <ligand>
        <name>acetyl-CoA</name>
        <dbReference type="ChEBI" id="CHEBI:57288"/>
    </ligand>
</feature>
<evidence type="ECO:0000256" key="1">
    <source>
        <dbReference type="ARBA" id="ARBA00004123"/>
    </source>
</evidence>
<dbReference type="GO" id="GO:0006281">
    <property type="term" value="P:DNA repair"/>
    <property type="evidence" value="ECO:0007669"/>
    <property type="project" value="UniProtKB-KW"/>
</dbReference>
<feature type="region of interest" description="Interaction with histone H4 N-terminus" evidence="16">
    <location>
        <begin position="195"/>
        <end position="197"/>
    </location>
</feature>
<dbReference type="Pfam" id="PF10394">
    <property type="entry name" value="Hat1_N"/>
    <property type="match status" value="1"/>
</dbReference>
<feature type="binding site" evidence="16">
    <location>
        <begin position="228"/>
        <end position="234"/>
    </location>
    <ligand>
        <name>acetyl-CoA</name>
        <dbReference type="ChEBI" id="CHEBI:57288"/>
    </ligand>
</feature>
<protein>
    <recommendedName>
        <fullName evidence="5 14">Histone acetyltransferase type B catalytic subunit</fullName>
        <ecNumber evidence="4 14">2.3.1.48</ecNumber>
    </recommendedName>
</protein>
<keyword evidence="7 14" id="KW-0808">Transferase</keyword>
<evidence type="ECO:0000256" key="8">
    <source>
        <dbReference type="ARBA" id="ARBA00022763"/>
    </source>
</evidence>
<dbReference type="Pfam" id="PF00583">
    <property type="entry name" value="Acetyltransf_1"/>
    <property type="match status" value="1"/>
</dbReference>
<evidence type="ECO:0000313" key="19">
    <source>
        <dbReference type="EMBL" id="GCF00038.1"/>
    </source>
</evidence>
<keyword evidence="20" id="KW-1185">Reference proteome</keyword>